<dbReference type="KEGG" id="aprc:113859939"/>
<accession>A0A8B8L181</accession>
<sequence>MEVALCHYHIYKSRDESRNPMLTDWFRFNVSIVYRSSIHSNSTSYEKFCFVDIPIVVCKSFFTREGHNFLRSHLLPVRYFTPELLEKIIPPIASWVRGLFKLTDNNDPGHANAMGLQPHVFPLNLDIEFELPCDQCEGETTKESIGMQQVKSIISPSENANATASPQTEYCTICLGECRWCDGDNM</sequence>
<dbReference type="GeneID" id="113859939"/>
<protein>
    <submittedName>
        <fullName evidence="2">Uncharacterized protein LOC113859939</fullName>
    </submittedName>
</protein>
<reference evidence="1" key="1">
    <citation type="journal article" date="2019" name="Toxins">
        <title>Detection of Abrin-Like and Prepropulchellin-Like Toxin Genes and Transcripts Using Whole Genome Sequencing and Full-Length Transcript Sequencing of Abrus precatorius.</title>
        <authorList>
            <person name="Hovde B.T."/>
            <person name="Daligault H.E."/>
            <person name="Hanschen E.R."/>
            <person name="Kunde Y.A."/>
            <person name="Johnson M.B."/>
            <person name="Starkenburg S.R."/>
            <person name="Johnson S.L."/>
        </authorList>
    </citation>
    <scope>NUCLEOTIDE SEQUENCE [LARGE SCALE GENOMIC DNA]</scope>
</reference>
<dbReference type="AlphaFoldDB" id="A0A8B8L181"/>
<keyword evidence="1" id="KW-1185">Reference proteome</keyword>
<evidence type="ECO:0000313" key="1">
    <source>
        <dbReference type="Proteomes" id="UP000694853"/>
    </source>
</evidence>
<proteinExistence type="predicted"/>
<dbReference type="Proteomes" id="UP000694853">
    <property type="component" value="Unplaced"/>
</dbReference>
<reference evidence="2" key="2">
    <citation type="submission" date="2025-08" db="UniProtKB">
        <authorList>
            <consortium name="RefSeq"/>
        </authorList>
    </citation>
    <scope>IDENTIFICATION</scope>
    <source>
        <tissue evidence="2">Young leaves</tissue>
    </source>
</reference>
<name>A0A8B8L181_ABRPR</name>
<gene>
    <name evidence="2" type="primary">LOC113859939</name>
</gene>
<evidence type="ECO:0000313" key="2">
    <source>
        <dbReference type="RefSeq" id="XP_027348394.1"/>
    </source>
</evidence>
<organism evidence="1 2">
    <name type="scientific">Abrus precatorius</name>
    <name type="common">Indian licorice</name>
    <name type="synonym">Glycine abrus</name>
    <dbReference type="NCBI Taxonomy" id="3816"/>
    <lineage>
        <taxon>Eukaryota</taxon>
        <taxon>Viridiplantae</taxon>
        <taxon>Streptophyta</taxon>
        <taxon>Embryophyta</taxon>
        <taxon>Tracheophyta</taxon>
        <taxon>Spermatophyta</taxon>
        <taxon>Magnoliopsida</taxon>
        <taxon>eudicotyledons</taxon>
        <taxon>Gunneridae</taxon>
        <taxon>Pentapetalae</taxon>
        <taxon>rosids</taxon>
        <taxon>fabids</taxon>
        <taxon>Fabales</taxon>
        <taxon>Fabaceae</taxon>
        <taxon>Papilionoideae</taxon>
        <taxon>50 kb inversion clade</taxon>
        <taxon>NPAAA clade</taxon>
        <taxon>indigoferoid/millettioid clade</taxon>
        <taxon>Abreae</taxon>
        <taxon>Abrus</taxon>
    </lineage>
</organism>
<dbReference type="RefSeq" id="XP_027348394.1">
    <property type="nucleotide sequence ID" value="XM_027492593.1"/>
</dbReference>